<dbReference type="SUPFAM" id="SSF56112">
    <property type="entry name" value="Protein kinase-like (PK-like)"/>
    <property type="match status" value="1"/>
</dbReference>
<gene>
    <name evidence="3" type="ORF">Tci_226291</name>
</gene>
<dbReference type="Gene3D" id="3.30.200.20">
    <property type="entry name" value="Phosphorylase Kinase, domain 1"/>
    <property type="match status" value="1"/>
</dbReference>
<dbReference type="InterPro" id="IPR000719">
    <property type="entry name" value="Prot_kinase_dom"/>
</dbReference>
<keyword evidence="3" id="KW-0808">Transferase</keyword>
<reference evidence="3" key="1">
    <citation type="journal article" date="2019" name="Sci. Rep.">
        <title>Draft genome of Tanacetum cinerariifolium, the natural source of mosquito coil.</title>
        <authorList>
            <person name="Yamashiro T."/>
            <person name="Shiraishi A."/>
            <person name="Satake H."/>
            <person name="Nakayama K."/>
        </authorList>
    </citation>
    <scope>NUCLEOTIDE SEQUENCE</scope>
</reference>
<dbReference type="EMBL" id="BKCJ010062843">
    <property type="protein sequence ID" value="GEW54315.1"/>
    <property type="molecule type" value="Genomic_DNA"/>
</dbReference>
<dbReference type="GO" id="GO:0004714">
    <property type="term" value="F:transmembrane receptor protein tyrosine kinase activity"/>
    <property type="evidence" value="ECO:0007669"/>
    <property type="project" value="InterPro"/>
</dbReference>
<dbReference type="PANTHER" id="PTHR27003">
    <property type="entry name" value="OS07G0166700 PROTEIN"/>
    <property type="match status" value="1"/>
</dbReference>
<feature type="compositionally biased region" description="Basic and acidic residues" evidence="1">
    <location>
        <begin position="263"/>
        <end position="281"/>
    </location>
</feature>
<dbReference type="PANTHER" id="PTHR27003:SF359">
    <property type="entry name" value="SERINE_THREONINE-PROTEIN KINASE UNC-51-RELATED"/>
    <property type="match status" value="1"/>
</dbReference>
<dbReference type="AlphaFoldDB" id="A0A699GWC4"/>
<evidence type="ECO:0000313" key="3">
    <source>
        <dbReference type="EMBL" id="GEW54315.1"/>
    </source>
</evidence>
<dbReference type="InterPro" id="IPR011009">
    <property type="entry name" value="Kinase-like_dom_sf"/>
</dbReference>
<dbReference type="PROSITE" id="PS50011">
    <property type="entry name" value="PROTEIN_KINASE_DOM"/>
    <property type="match status" value="1"/>
</dbReference>
<name>A0A699GWC4_TANCI</name>
<dbReference type="InterPro" id="IPR001245">
    <property type="entry name" value="Ser-Thr/Tyr_kinase_cat_dom"/>
</dbReference>
<sequence length="298" mass="34037">MVNLEKFLIPLKDIELATEDFQQKNEIAGGEYSKLYRGQLSESWENRTAAFKRFTGYLCDGKKEFLNELKFISNMNHENIIPFIGYCDEGEEMIMVYEYPVNSSLANYLEDPELIPGNQSYQQVYKPHTNGMSSQKDPIYLQTGFLNAESDIYSFGVLLFRILTRPEGFARMSKGGDYMKNNLTLEVQHRYHNRLDSLTDPAIRDQIGYPSFRMIEEITCKCLSFNMKDRPTTDKLVKTIENALDIHGTCLSAPTLSLPLADHSLETGSDRSRMDRTENRLGPKLGLGPELGLRLELG</sequence>
<keyword evidence="3" id="KW-0418">Kinase</keyword>
<protein>
    <submittedName>
        <fullName evidence="3">Protein kinase, ATP binding site-containing protein</fullName>
    </submittedName>
</protein>
<dbReference type="GO" id="GO:0005886">
    <property type="term" value="C:plasma membrane"/>
    <property type="evidence" value="ECO:0007669"/>
    <property type="project" value="TreeGrafter"/>
</dbReference>
<dbReference type="Gene3D" id="1.10.510.10">
    <property type="entry name" value="Transferase(Phosphotransferase) domain 1"/>
    <property type="match status" value="1"/>
</dbReference>
<proteinExistence type="predicted"/>
<evidence type="ECO:0000259" key="2">
    <source>
        <dbReference type="PROSITE" id="PS50011"/>
    </source>
</evidence>
<feature type="domain" description="Protein kinase" evidence="2">
    <location>
        <begin position="21"/>
        <end position="298"/>
    </location>
</feature>
<dbReference type="Pfam" id="PF07714">
    <property type="entry name" value="PK_Tyr_Ser-Thr"/>
    <property type="match status" value="1"/>
</dbReference>
<evidence type="ECO:0000256" key="1">
    <source>
        <dbReference type="SAM" id="MobiDB-lite"/>
    </source>
</evidence>
<dbReference type="InterPro" id="IPR045272">
    <property type="entry name" value="ANXUR1/2-like"/>
</dbReference>
<feature type="region of interest" description="Disordered" evidence="1">
    <location>
        <begin position="262"/>
        <end position="285"/>
    </location>
</feature>
<comment type="caution">
    <text evidence="3">The sequence shown here is derived from an EMBL/GenBank/DDBJ whole genome shotgun (WGS) entry which is preliminary data.</text>
</comment>
<organism evidence="3">
    <name type="scientific">Tanacetum cinerariifolium</name>
    <name type="common">Dalmatian daisy</name>
    <name type="synonym">Chrysanthemum cinerariifolium</name>
    <dbReference type="NCBI Taxonomy" id="118510"/>
    <lineage>
        <taxon>Eukaryota</taxon>
        <taxon>Viridiplantae</taxon>
        <taxon>Streptophyta</taxon>
        <taxon>Embryophyta</taxon>
        <taxon>Tracheophyta</taxon>
        <taxon>Spermatophyta</taxon>
        <taxon>Magnoliopsida</taxon>
        <taxon>eudicotyledons</taxon>
        <taxon>Gunneridae</taxon>
        <taxon>Pentapetalae</taxon>
        <taxon>asterids</taxon>
        <taxon>campanulids</taxon>
        <taxon>Asterales</taxon>
        <taxon>Asteraceae</taxon>
        <taxon>Asteroideae</taxon>
        <taxon>Anthemideae</taxon>
        <taxon>Anthemidinae</taxon>
        <taxon>Tanacetum</taxon>
    </lineage>
</organism>
<dbReference type="GO" id="GO:0005524">
    <property type="term" value="F:ATP binding"/>
    <property type="evidence" value="ECO:0007669"/>
    <property type="project" value="InterPro"/>
</dbReference>
<dbReference type="GO" id="GO:0009506">
    <property type="term" value="C:plasmodesma"/>
    <property type="evidence" value="ECO:0007669"/>
    <property type="project" value="TreeGrafter"/>
</dbReference>
<accession>A0A699GWC4</accession>